<dbReference type="AlphaFoldDB" id="A0A7S0GGA3"/>
<keyword evidence="1" id="KW-1133">Transmembrane helix</keyword>
<feature type="transmembrane region" description="Helical" evidence="1">
    <location>
        <begin position="193"/>
        <end position="214"/>
    </location>
</feature>
<accession>A0A7S0GGA3</accession>
<organism evidence="2">
    <name type="scientific">Proboscia inermis</name>
    <dbReference type="NCBI Taxonomy" id="420281"/>
    <lineage>
        <taxon>Eukaryota</taxon>
        <taxon>Sar</taxon>
        <taxon>Stramenopiles</taxon>
        <taxon>Ochrophyta</taxon>
        <taxon>Bacillariophyta</taxon>
        <taxon>Coscinodiscophyceae</taxon>
        <taxon>Rhizosoleniophycidae</taxon>
        <taxon>Rhizosoleniales</taxon>
        <taxon>Rhizosoleniaceae</taxon>
        <taxon>Proboscia</taxon>
    </lineage>
</organism>
<evidence type="ECO:0008006" key="3">
    <source>
        <dbReference type="Google" id="ProtNLM"/>
    </source>
</evidence>
<dbReference type="PANTHER" id="PTHR35791">
    <property type="entry name" value="UPF0754 MEMBRANE PROTEIN YHEB"/>
    <property type="match status" value="1"/>
</dbReference>
<proteinExistence type="predicted"/>
<protein>
    <recommendedName>
        <fullName evidence="3">DUF445 domain-containing protein</fullName>
    </recommendedName>
</protein>
<dbReference type="PANTHER" id="PTHR35791:SF1">
    <property type="entry name" value="UPF0754 MEMBRANE PROTEIN YHEB"/>
    <property type="match status" value="1"/>
</dbReference>
<sequence length="215" mass="24974">MSYGVGGYPLWQYITIPFISGIVGWGTNVIALQMVFYPLEFFGIELFRIKDQPWGLFGWQGIIPTKAHKMASDCFELMMTKLIDIKEIFGRLKPDEFSKSMEQGVLLLMDSIINETANEYMPYVWKRLPNAVKDEIVVLADHESPKFLTAFMTDMQENVHEVMDLKFMCVTECVQNKQLLINIFKEVGEKEFIFIKHSGFYFGFLFGLLQMIIIF</sequence>
<feature type="transmembrane region" description="Helical" evidence="1">
    <location>
        <begin position="12"/>
        <end position="39"/>
    </location>
</feature>
<gene>
    <name evidence="2" type="ORF">PINE0816_LOCUS11154</name>
</gene>
<evidence type="ECO:0000256" key="1">
    <source>
        <dbReference type="SAM" id="Phobius"/>
    </source>
</evidence>
<keyword evidence="1" id="KW-0472">Membrane</keyword>
<keyword evidence="1" id="KW-0812">Transmembrane</keyword>
<reference evidence="2" key="1">
    <citation type="submission" date="2021-01" db="EMBL/GenBank/DDBJ databases">
        <authorList>
            <person name="Corre E."/>
            <person name="Pelletier E."/>
            <person name="Niang G."/>
            <person name="Scheremetjew M."/>
            <person name="Finn R."/>
            <person name="Kale V."/>
            <person name="Holt S."/>
            <person name="Cochrane G."/>
            <person name="Meng A."/>
            <person name="Brown T."/>
            <person name="Cohen L."/>
        </authorList>
    </citation>
    <scope>NUCLEOTIDE SEQUENCE</scope>
    <source>
        <strain evidence="2">CCAP1064/1</strain>
    </source>
</reference>
<dbReference type="EMBL" id="HBEL01023835">
    <property type="protein sequence ID" value="CAD8415019.1"/>
    <property type="molecule type" value="Transcribed_RNA"/>
</dbReference>
<evidence type="ECO:0000313" key="2">
    <source>
        <dbReference type="EMBL" id="CAD8415019.1"/>
    </source>
</evidence>
<name>A0A7S0GGA3_9STRA</name>